<feature type="compositionally biased region" description="Basic residues" evidence="2">
    <location>
        <begin position="39"/>
        <end position="48"/>
    </location>
</feature>
<keyword evidence="1" id="KW-0175">Coiled coil</keyword>
<dbReference type="EMBL" id="JABFUD020000005">
    <property type="protein sequence ID" value="KAI5079284.1"/>
    <property type="molecule type" value="Genomic_DNA"/>
</dbReference>
<dbReference type="AlphaFoldDB" id="A0A9D4ZKX8"/>
<evidence type="ECO:0000313" key="3">
    <source>
        <dbReference type="EMBL" id="KAI5079284.1"/>
    </source>
</evidence>
<feature type="coiled-coil region" evidence="1">
    <location>
        <begin position="289"/>
        <end position="323"/>
    </location>
</feature>
<sequence length="355" mass="39177">MPPEDLEIKRVSNLDLLKPTAPKAKPLQSLARQRAPAHCNRRAKRRCNKPFDSYRSSRSIPQATISEVAQHRKQALAAPPIFASGGTIAKPVPMYGTLPTPHPWPISGNTCSPSDDDCEEFVPLSQEVNLMNTFALPRAMDFMPDGGSIAPPPTHPTKVVKVMIESQDVDMTTGIEQPSGTHIEQPINNTSQEQPSGNVSQKASKRPRQIDGPAKENEDILNELEQEVGTNSGVTASTTQNPISSMDFTELEGVSGSKVKQSKRSLLGVVNRTMGEGMTKLCDTLRDVEDKHNATLRELEASRHALEERLLRIREEEEDTKRQQIYLSTQLELAKILAKVRDYIPNLGLHKVAQG</sequence>
<comment type="caution">
    <text evidence="3">The sequence shown here is derived from an EMBL/GenBank/DDBJ whole genome shotgun (WGS) entry which is preliminary data.</text>
</comment>
<reference evidence="3 4" key="1">
    <citation type="submission" date="2021-01" db="EMBL/GenBank/DDBJ databases">
        <title>Adiantum capillus-veneris genome.</title>
        <authorList>
            <person name="Fang Y."/>
            <person name="Liao Q."/>
        </authorList>
    </citation>
    <scope>NUCLEOTIDE SEQUENCE [LARGE SCALE GENOMIC DNA]</scope>
    <source>
        <strain evidence="3">H3</strain>
        <tissue evidence="3">Leaf</tissue>
    </source>
</reference>
<evidence type="ECO:0000256" key="1">
    <source>
        <dbReference type="SAM" id="Coils"/>
    </source>
</evidence>
<gene>
    <name evidence="3" type="ORF">GOP47_0004763</name>
</gene>
<name>A0A9D4ZKX8_ADICA</name>
<feature type="region of interest" description="Disordered" evidence="2">
    <location>
        <begin position="173"/>
        <end position="216"/>
    </location>
</feature>
<dbReference type="Proteomes" id="UP000886520">
    <property type="component" value="Chromosome 5"/>
</dbReference>
<feature type="compositionally biased region" description="Polar residues" evidence="2">
    <location>
        <begin position="174"/>
        <end position="202"/>
    </location>
</feature>
<accession>A0A9D4ZKX8</accession>
<proteinExistence type="predicted"/>
<feature type="region of interest" description="Disordered" evidence="2">
    <location>
        <begin position="17"/>
        <end position="58"/>
    </location>
</feature>
<organism evidence="3 4">
    <name type="scientific">Adiantum capillus-veneris</name>
    <name type="common">Maidenhair fern</name>
    <dbReference type="NCBI Taxonomy" id="13818"/>
    <lineage>
        <taxon>Eukaryota</taxon>
        <taxon>Viridiplantae</taxon>
        <taxon>Streptophyta</taxon>
        <taxon>Embryophyta</taxon>
        <taxon>Tracheophyta</taxon>
        <taxon>Polypodiopsida</taxon>
        <taxon>Polypodiidae</taxon>
        <taxon>Polypodiales</taxon>
        <taxon>Pteridineae</taxon>
        <taxon>Pteridaceae</taxon>
        <taxon>Vittarioideae</taxon>
        <taxon>Adiantum</taxon>
    </lineage>
</organism>
<protein>
    <submittedName>
        <fullName evidence="3">Uncharacterized protein</fullName>
    </submittedName>
</protein>
<evidence type="ECO:0000256" key="2">
    <source>
        <dbReference type="SAM" id="MobiDB-lite"/>
    </source>
</evidence>
<evidence type="ECO:0000313" key="4">
    <source>
        <dbReference type="Proteomes" id="UP000886520"/>
    </source>
</evidence>
<keyword evidence="4" id="KW-1185">Reference proteome</keyword>